<protein>
    <recommendedName>
        <fullName evidence="2">GLTSCR protein conserved domain-containing protein</fullName>
    </recommendedName>
</protein>
<evidence type="ECO:0000313" key="4">
    <source>
        <dbReference type="Proteomes" id="UP000008694"/>
    </source>
</evidence>
<feature type="compositionally biased region" description="Basic and acidic residues" evidence="1">
    <location>
        <begin position="99"/>
        <end position="120"/>
    </location>
</feature>
<name>D7L055_ARALL</name>
<dbReference type="EMBL" id="GL348715">
    <property type="protein sequence ID" value="EFH62151.1"/>
    <property type="molecule type" value="Genomic_DNA"/>
</dbReference>
<accession>D7L055</accession>
<dbReference type="Gramene" id="scaffold_303573.1">
    <property type="protein sequence ID" value="scaffold_303573.1"/>
    <property type="gene ID" value="scaffold_303573.1"/>
</dbReference>
<dbReference type="HOGENOM" id="CLU_1930402_0_0_1"/>
<keyword evidence="4" id="KW-1185">Reference proteome</keyword>
<dbReference type="InterPro" id="IPR015671">
    <property type="entry name" value="GSCR1_dom"/>
</dbReference>
<gene>
    <name evidence="3" type="ORF">ARALYDRAFT_899603</name>
</gene>
<dbReference type="Pfam" id="PF15249">
    <property type="entry name" value="GLTSCR1"/>
    <property type="match status" value="1"/>
</dbReference>
<proteinExistence type="predicted"/>
<reference evidence="4" key="1">
    <citation type="journal article" date="2011" name="Nat. Genet.">
        <title>The Arabidopsis lyrata genome sequence and the basis of rapid genome size change.</title>
        <authorList>
            <person name="Hu T.T."/>
            <person name="Pattyn P."/>
            <person name="Bakker E.G."/>
            <person name="Cao J."/>
            <person name="Cheng J.-F."/>
            <person name="Clark R.M."/>
            <person name="Fahlgren N."/>
            <person name="Fawcett J.A."/>
            <person name="Grimwood J."/>
            <person name="Gundlach H."/>
            <person name="Haberer G."/>
            <person name="Hollister J.D."/>
            <person name="Ossowski S."/>
            <person name="Ottilar R.P."/>
            <person name="Salamov A.A."/>
            <person name="Schneeberger K."/>
            <person name="Spannagl M."/>
            <person name="Wang X."/>
            <person name="Yang L."/>
            <person name="Nasrallah M.E."/>
            <person name="Bergelson J."/>
            <person name="Carrington J.C."/>
            <person name="Gaut B.S."/>
            <person name="Schmutz J."/>
            <person name="Mayer K.F.X."/>
            <person name="Van de Peer Y."/>
            <person name="Grigoriev I.V."/>
            <person name="Nordborg M."/>
            <person name="Weigel D."/>
            <person name="Guo Y.-L."/>
        </authorList>
    </citation>
    <scope>NUCLEOTIDE SEQUENCE [LARGE SCALE GENOMIC DNA]</scope>
    <source>
        <strain evidence="4">cv. MN47</strain>
    </source>
</reference>
<dbReference type="KEGG" id="aly:9321958"/>
<sequence>MRPSNQLEIQFAYQDAWRVCHPDFKRPFASLEDACESLLGKYICCWSTAKEVTCLCISKDMELSLKLMEMKQRLGKIEEPIKEIVLETNKPSRKAPTKTQEDQSTKFSPKEESKPEKEYKGNVQKPADGLH</sequence>
<feature type="region of interest" description="Disordered" evidence="1">
    <location>
        <begin position="85"/>
        <end position="131"/>
    </location>
</feature>
<organism evidence="4">
    <name type="scientific">Arabidopsis lyrata subsp. lyrata</name>
    <name type="common">Lyre-leaved rock-cress</name>
    <dbReference type="NCBI Taxonomy" id="81972"/>
    <lineage>
        <taxon>Eukaryota</taxon>
        <taxon>Viridiplantae</taxon>
        <taxon>Streptophyta</taxon>
        <taxon>Embryophyta</taxon>
        <taxon>Tracheophyta</taxon>
        <taxon>Spermatophyta</taxon>
        <taxon>Magnoliopsida</taxon>
        <taxon>eudicotyledons</taxon>
        <taxon>Gunneridae</taxon>
        <taxon>Pentapetalae</taxon>
        <taxon>rosids</taxon>
        <taxon>malvids</taxon>
        <taxon>Brassicales</taxon>
        <taxon>Brassicaceae</taxon>
        <taxon>Camelineae</taxon>
        <taxon>Arabidopsis</taxon>
    </lineage>
</organism>
<evidence type="ECO:0000313" key="3">
    <source>
        <dbReference type="EMBL" id="EFH62151.1"/>
    </source>
</evidence>
<dbReference type="Proteomes" id="UP000008694">
    <property type="component" value="Unassembled WGS sequence"/>
</dbReference>
<feature type="domain" description="GLTSCR protein conserved" evidence="2">
    <location>
        <begin position="15"/>
        <end position="93"/>
    </location>
</feature>
<dbReference type="OrthoDB" id="2556847at2759"/>
<dbReference type="AlphaFoldDB" id="D7L055"/>
<evidence type="ECO:0000259" key="2">
    <source>
        <dbReference type="Pfam" id="PF15249"/>
    </source>
</evidence>
<evidence type="ECO:0000256" key="1">
    <source>
        <dbReference type="SAM" id="MobiDB-lite"/>
    </source>
</evidence>